<keyword evidence="3 4" id="KW-0119">Carbohydrate metabolism</keyword>
<accession>A0AAU8IED1</accession>
<dbReference type="InterPro" id="IPR029052">
    <property type="entry name" value="Metallo-depent_PP-like"/>
</dbReference>
<comment type="pathway">
    <text evidence="4">Carbohydrate biosynthesis; gluconeogenesis.</text>
</comment>
<proteinExistence type="inferred from homology"/>
<dbReference type="EMBL" id="CP159510">
    <property type="protein sequence ID" value="XCJ16662.1"/>
    <property type="molecule type" value="Genomic_DNA"/>
</dbReference>
<protein>
    <recommendedName>
        <fullName evidence="4">Fructose-1,6-bisphosphatase class 3</fullName>
        <shortName evidence="4">FBPase class 3</shortName>
        <ecNumber evidence="4">3.1.3.11</ecNumber>
    </recommendedName>
    <alternativeName>
        <fullName evidence="4">D-fructose-1,6-bisphosphate 1-phosphohydrolase class 3</fullName>
    </alternativeName>
</protein>
<keyword evidence="2 4" id="KW-0464">Manganese</keyword>
<dbReference type="Gene3D" id="3.60.21.10">
    <property type="match status" value="1"/>
</dbReference>
<dbReference type="Pfam" id="PF06874">
    <property type="entry name" value="FBPase_2"/>
    <property type="match status" value="1"/>
</dbReference>
<dbReference type="InterPro" id="IPR009164">
    <property type="entry name" value="FBPtase_class3"/>
</dbReference>
<dbReference type="GO" id="GO:0042132">
    <property type="term" value="F:fructose 1,6-bisphosphate 1-phosphatase activity"/>
    <property type="evidence" value="ECO:0007669"/>
    <property type="project" value="UniProtKB-UniRule"/>
</dbReference>
<organism evidence="5">
    <name type="scientific">Sporolactobacillus sp. Y61</name>
    <dbReference type="NCBI Taxonomy" id="3160863"/>
    <lineage>
        <taxon>Bacteria</taxon>
        <taxon>Bacillati</taxon>
        <taxon>Bacillota</taxon>
        <taxon>Bacilli</taxon>
        <taxon>Bacillales</taxon>
        <taxon>Sporolactobacillaceae</taxon>
        <taxon>Sporolactobacillus</taxon>
    </lineage>
</organism>
<keyword evidence="1 4" id="KW-0378">Hydrolase</keyword>
<dbReference type="SUPFAM" id="SSF56300">
    <property type="entry name" value="Metallo-dependent phosphatases"/>
    <property type="match status" value="2"/>
</dbReference>
<sequence>MDKKYKKYLDLLAEKYDCEEKVVTEIINLEAILNLPKGTEHFVSDLHGEFHAFQHVLRNGSGNVKQKIRDLFQNELPEEEMNEFAVLVYYPEEKLKLIRSSIRTEDELNQWYSQTIARMIRLVAFASSKYTRSKVRKALPEQFVYITEELLYKTDEFSNKKSYYAKIIQSILSLGEAGKLITGLAYTIQRLVVDHLHVVGDIYDRGPDPDKIMDTLMHYHSVDIQWGNHDVLWIGAFSGSKVCLANILRICARYNNLDIIEDVYGINLIPLLNLAEKYYDDNPAFRPKLGPDDGQLTQNEILQITKMHQAISIIQFKLEMPIIKRRPDFQMQRRLVLEKVDYNRDTIELGGKTWKLKNTCFSTIDPEHPERLLDEEEKVIDKLLFSVQHSEKLARHMQFLVRKGSLYLKYNGNLLIHGCIPLNEDGSMKKMTIEGKTYAGKELLDLFEHNLRECFAHPEKTDDLATDMVWYLWTGENSSLFGKREMTTFERYFISEKETHVEKKNPYYRLRAEEGVCRKILAEFHLDPDEGHIINGHTPVEEKNGENPIKANGKMIVIDGGFSKAYQPKTGIAGYTLLYNSYGMQLVAHQHFSSKADVLRTGSDVLSVRRLVDRELRRKKVAETNTGKALKEQILILKDLLKYKYSKISKTSISEGFTGSDPAPGHVR</sequence>
<dbReference type="GO" id="GO:0006094">
    <property type="term" value="P:gluconeogenesis"/>
    <property type="evidence" value="ECO:0007669"/>
    <property type="project" value="UniProtKB-UniRule"/>
</dbReference>
<dbReference type="EC" id="3.1.3.11" evidence="4"/>
<dbReference type="HAMAP" id="MF_01854">
    <property type="entry name" value="FBPase_class3"/>
    <property type="match status" value="1"/>
</dbReference>
<evidence type="ECO:0000256" key="3">
    <source>
        <dbReference type="ARBA" id="ARBA00023277"/>
    </source>
</evidence>
<dbReference type="RefSeq" id="WP_353948093.1">
    <property type="nucleotide sequence ID" value="NZ_CP159510.1"/>
</dbReference>
<evidence type="ECO:0000256" key="2">
    <source>
        <dbReference type="ARBA" id="ARBA00023211"/>
    </source>
</evidence>
<gene>
    <name evidence="4" type="primary">fbp</name>
    <name evidence="5" type="ORF">ABNN70_13580</name>
</gene>
<evidence type="ECO:0000313" key="5">
    <source>
        <dbReference type="EMBL" id="XCJ16662.1"/>
    </source>
</evidence>
<evidence type="ECO:0000256" key="4">
    <source>
        <dbReference type="HAMAP-Rule" id="MF_01854"/>
    </source>
</evidence>
<name>A0AAU8IED1_9BACL</name>
<reference evidence="5" key="1">
    <citation type="submission" date="2024-06" db="EMBL/GenBank/DDBJ databases">
        <authorList>
            <person name="Fan A."/>
            <person name="Zhang F.Y."/>
            <person name="Zhang L."/>
        </authorList>
    </citation>
    <scope>NUCLEOTIDE SEQUENCE</scope>
    <source>
        <strain evidence="5">Y61</strain>
    </source>
</reference>
<evidence type="ECO:0000256" key="1">
    <source>
        <dbReference type="ARBA" id="ARBA00022801"/>
    </source>
</evidence>
<comment type="similarity">
    <text evidence="4">Belongs to the FBPase class 3 family.</text>
</comment>
<dbReference type="PIRSF" id="PIRSF000906">
    <property type="entry name" value="FBPtase_Bacill"/>
    <property type="match status" value="1"/>
</dbReference>
<dbReference type="AlphaFoldDB" id="A0AAU8IED1"/>
<comment type="catalytic activity">
    <reaction evidence="4">
        <text>beta-D-fructose 1,6-bisphosphate + H2O = beta-D-fructose 6-phosphate + phosphate</text>
        <dbReference type="Rhea" id="RHEA:11064"/>
        <dbReference type="ChEBI" id="CHEBI:15377"/>
        <dbReference type="ChEBI" id="CHEBI:32966"/>
        <dbReference type="ChEBI" id="CHEBI:43474"/>
        <dbReference type="ChEBI" id="CHEBI:57634"/>
        <dbReference type="EC" id="3.1.3.11"/>
    </reaction>
</comment>
<comment type="cofactor">
    <cofactor evidence="4">
        <name>Mn(2+)</name>
        <dbReference type="ChEBI" id="CHEBI:29035"/>
    </cofactor>
</comment>